<dbReference type="GO" id="GO:0007165">
    <property type="term" value="P:signal transduction"/>
    <property type="evidence" value="ECO:0007669"/>
    <property type="project" value="UniProtKB-KW"/>
</dbReference>
<protein>
    <submittedName>
        <fullName evidence="7">Chemotaxis protein</fullName>
    </submittedName>
</protein>
<name>A0A7S6WQ01_9SPIR</name>
<dbReference type="SMART" id="SM00283">
    <property type="entry name" value="MA"/>
    <property type="match status" value="1"/>
</dbReference>
<sequence length="549" mass="61710">MKNYIKIIFAFSGIILALGIAGAAFVIAAKPFSDFQLKINYLVEYEFYAEALKADMFRTAVKGNGFSASDLKNKLNETEQYYSNFKKLVYSVKDESEVNSAYTGYENANKKLFQNLEAWRQEFEASSDSSEQTFKPVLEQFDSVKKNFEALKMAYQNLFMRQEKKAKAFSIMLMITAWGIGVFLTWLVSSVIYSIYIERERAKKAKLRLHLGPKTENKNNGENINLQEYGAASFKTGYTPQKTETAETLKNLKPKKNLFTSGTYDTASKPEKILNSFTEASSGIEKKSTLAESNFNSSTQNRFTNRLTETERTSDSNTAYNNQNYLQLKDEYAKLKAMSEELETAKTELAQKYTELEDSYLKLKNEQSVFGNDKEERVEQVRNFLQDVQITAANAQDDAMVAADLVNTFKEGHKLFKTTYEKIIYINQSISAIKEMAEVISGIAEQTKMLSMNAAIEAAHAGEYGKGFAVVAEELGRLAAAALESSSDIGKTVMEVVKSISVTAKSSESLDKAFTELSLKTDKMYTAVSGFSDRMVSTFQKTDEILNIL</sequence>
<evidence type="ECO:0000256" key="2">
    <source>
        <dbReference type="ARBA" id="ARBA00029447"/>
    </source>
</evidence>
<keyword evidence="3" id="KW-0807">Transducer</keyword>
<dbReference type="InterPro" id="IPR051310">
    <property type="entry name" value="MCP_chemotaxis"/>
</dbReference>
<feature type="transmembrane region" description="Helical" evidence="5">
    <location>
        <begin position="168"/>
        <end position="196"/>
    </location>
</feature>
<keyword evidence="4" id="KW-0175">Coiled coil</keyword>
<evidence type="ECO:0000313" key="8">
    <source>
        <dbReference type="Proteomes" id="UP000593915"/>
    </source>
</evidence>
<comment type="similarity">
    <text evidence="2">Belongs to the methyl-accepting chemotaxis (MCP) protein family.</text>
</comment>
<dbReference type="Gene3D" id="1.10.287.950">
    <property type="entry name" value="Methyl-accepting chemotaxis protein"/>
    <property type="match status" value="1"/>
</dbReference>
<dbReference type="GO" id="GO:0004888">
    <property type="term" value="F:transmembrane signaling receptor activity"/>
    <property type="evidence" value="ECO:0007669"/>
    <property type="project" value="TreeGrafter"/>
</dbReference>
<dbReference type="PANTHER" id="PTHR43531:SF11">
    <property type="entry name" value="METHYL-ACCEPTING CHEMOTAXIS PROTEIN 3"/>
    <property type="match status" value="1"/>
</dbReference>
<evidence type="ECO:0000256" key="1">
    <source>
        <dbReference type="ARBA" id="ARBA00022500"/>
    </source>
</evidence>
<keyword evidence="5" id="KW-1133">Transmembrane helix</keyword>
<accession>A0A7S6WQ01</accession>
<dbReference type="InterPro" id="IPR004089">
    <property type="entry name" value="MCPsignal_dom"/>
</dbReference>
<dbReference type="GO" id="GO:0006935">
    <property type="term" value="P:chemotaxis"/>
    <property type="evidence" value="ECO:0007669"/>
    <property type="project" value="UniProtKB-KW"/>
</dbReference>
<evidence type="ECO:0000256" key="3">
    <source>
        <dbReference type="PROSITE-ProRule" id="PRU00284"/>
    </source>
</evidence>
<proteinExistence type="inferred from homology"/>
<dbReference type="GO" id="GO:0005886">
    <property type="term" value="C:plasma membrane"/>
    <property type="evidence" value="ECO:0007669"/>
    <property type="project" value="TreeGrafter"/>
</dbReference>
<feature type="domain" description="Methyl-accepting transducer" evidence="6">
    <location>
        <begin position="345"/>
        <end position="549"/>
    </location>
</feature>
<dbReference type="RefSeq" id="WP_194076655.1">
    <property type="nucleotide sequence ID" value="NZ_CP061839.1"/>
</dbReference>
<evidence type="ECO:0000256" key="4">
    <source>
        <dbReference type="SAM" id="Coils"/>
    </source>
</evidence>
<feature type="transmembrane region" description="Helical" evidence="5">
    <location>
        <begin position="6"/>
        <end position="29"/>
    </location>
</feature>
<dbReference type="Proteomes" id="UP000593915">
    <property type="component" value="Chromosome"/>
</dbReference>
<dbReference type="PANTHER" id="PTHR43531">
    <property type="entry name" value="PROTEIN ICFG"/>
    <property type="match status" value="1"/>
</dbReference>
<keyword evidence="5" id="KW-0472">Membrane</keyword>
<reference evidence="7 8" key="1">
    <citation type="submission" date="2020-09" db="EMBL/GenBank/DDBJ databases">
        <title>Characterization of Treponema spp. from bovine digital dermatitis in Korea.</title>
        <authorList>
            <person name="Espiritu H.M."/>
            <person name="Cho Y.I."/>
            <person name="Mamuad L."/>
        </authorList>
    </citation>
    <scope>NUCLEOTIDE SEQUENCE [LARGE SCALE GENOMIC DNA]</scope>
    <source>
        <strain evidence="7 8">KS1</strain>
    </source>
</reference>
<feature type="coiled-coil region" evidence="4">
    <location>
        <begin position="325"/>
        <end position="366"/>
    </location>
</feature>
<dbReference type="SUPFAM" id="SSF58104">
    <property type="entry name" value="Methyl-accepting chemotaxis protein (MCP) signaling domain"/>
    <property type="match status" value="1"/>
</dbReference>
<dbReference type="PROSITE" id="PS50111">
    <property type="entry name" value="CHEMOTAXIS_TRANSDUC_2"/>
    <property type="match status" value="1"/>
</dbReference>
<evidence type="ECO:0000313" key="7">
    <source>
        <dbReference type="EMBL" id="QOW61181.1"/>
    </source>
</evidence>
<dbReference type="AlphaFoldDB" id="A0A7S6WQ01"/>
<keyword evidence="5" id="KW-0812">Transmembrane</keyword>
<evidence type="ECO:0000259" key="6">
    <source>
        <dbReference type="PROSITE" id="PS50111"/>
    </source>
</evidence>
<organism evidence="7 8">
    <name type="scientific">Treponema pedis</name>
    <dbReference type="NCBI Taxonomy" id="409322"/>
    <lineage>
        <taxon>Bacteria</taxon>
        <taxon>Pseudomonadati</taxon>
        <taxon>Spirochaetota</taxon>
        <taxon>Spirochaetia</taxon>
        <taxon>Spirochaetales</taxon>
        <taxon>Treponemataceae</taxon>
        <taxon>Treponema</taxon>
    </lineage>
</organism>
<evidence type="ECO:0000256" key="5">
    <source>
        <dbReference type="SAM" id="Phobius"/>
    </source>
</evidence>
<dbReference type="Pfam" id="PF00015">
    <property type="entry name" value="MCPsignal"/>
    <property type="match status" value="1"/>
</dbReference>
<keyword evidence="1" id="KW-0145">Chemotaxis</keyword>
<gene>
    <name evidence="7" type="ORF">IFE08_01875</name>
</gene>
<dbReference type="EMBL" id="CP061839">
    <property type="protein sequence ID" value="QOW61181.1"/>
    <property type="molecule type" value="Genomic_DNA"/>
</dbReference>